<proteinExistence type="predicted"/>
<sequence length="64" mass="7086">MRVQIIATAEVVDENEAKILAVNLVHGFNERIKSVRVYDLDSAMVDGERSMVAAAGRPVHHRTV</sequence>
<dbReference type="EMBL" id="MGKW01000028">
    <property type="protein sequence ID" value="OGN33607.1"/>
    <property type="molecule type" value="Genomic_DNA"/>
</dbReference>
<evidence type="ECO:0000313" key="2">
    <source>
        <dbReference type="Proteomes" id="UP000178155"/>
    </source>
</evidence>
<name>A0A1F8H7M5_9BACT</name>
<dbReference type="AlphaFoldDB" id="A0A1F8H7M5"/>
<comment type="caution">
    <text evidence="1">The sequence shown here is derived from an EMBL/GenBank/DDBJ whole genome shotgun (WGS) entry which is preliminary data.</text>
</comment>
<organism evidence="1 2">
    <name type="scientific">Candidatus Yanofskybacteria bacterium RIFCSPLOWO2_02_FULL_47_9b</name>
    <dbReference type="NCBI Taxonomy" id="1802708"/>
    <lineage>
        <taxon>Bacteria</taxon>
        <taxon>Candidatus Yanofskyibacteriota</taxon>
    </lineage>
</organism>
<gene>
    <name evidence="1" type="ORF">A3I39_01210</name>
</gene>
<evidence type="ECO:0000313" key="1">
    <source>
        <dbReference type="EMBL" id="OGN33607.1"/>
    </source>
</evidence>
<dbReference type="Proteomes" id="UP000178155">
    <property type="component" value="Unassembled WGS sequence"/>
</dbReference>
<accession>A0A1F8H7M5</accession>
<protein>
    <submittedName>
        <fullName evidence="1">Uncharacterized protein</fullName>
    </submittedName>
</protein>
<reference evidence="1 2" key="1">
    <citation type="journal article" date="2016" name="Nat. Commun.">
        <title>Thousands of microbial genomes shed light on interconnected biogeochemical processes in an aquifer system.</title>
        <authorList>
            <person name="Anantharaman K."/>
            <person name="Brown C.T."/>
            <person name="Hug L.A."/>
            <person name="Sharon I."/>
            <person name="Castelle C.J."/>
            <person name="Probst A.J."/>
            <person name="Thomas B.C."/>
            <person name="Singh A."/>
            <person name="Wilkins M.J."/>
            <person name="Karaoz U."/>
            <person name="Brodie E.L."/>
            <person name="Williams K.H."/>
            <person name="Hubbard S.S."/>
            <person name="Banfield J.F."/>
        </authorList>
    </citation>
    <scope>NUCLEOTIDE SEQUENCE [LARGE SCALE GENOMIC DNA]</scope>
</reference>